<name>I4C1F1_DESTA</name>
<accession>I4C1F1</accession>
<evidence type="ECO:0000313" key="2">
    <source>
        <dbReference type="Proteomes" id="UP000006055"/>
    </source>
</evidence>
<dbReference type="EMBL" id="CP003360">
    <property type="protein sequence ID" value="AFM23392.1"/>
    <property type="molecule type" value="Genomic_DNA"/>
</dbReference>
<protein>
    <submittedName>
        <fullName evidence="1">Uncharacterized protein</fullName>
    </submittedName>
</protein>
<dbReference type="KEGG" id="dti:Desti_0666"/>
<evidence type="ECO:0000313" key="1">
    <source>
        <dbReference type="EMBL" id="AFM23392.1"/>
    </source>
</evidence>
<gene>
    <name evidence="1" type="ordered locus">Desti_0666</name>
</gene>
<proteinExistence type="predicted"/>
<dbReference type="RefSeq" id="WP_014808548.1">
    <property type="nucleotide sequence ID" value="NC_018025.1"/>
</dbReference>
<dbReference type="Proteomes" id="UP000006055">
    <property type="component" value="Chromosome"/>
</dbReference>
<dbReference type="HOGENOM" id="CLU_1608227_0_0_7"/>
<dbReference type="AlphaFoldDB" id="I4C1F1"/>
<reference evidence="2" key="1">
    <citation type="submission" date="2012-06" db="EMBL/GenBank/DDBJ databases">
        <title>Complete sequence of chromosome of Desulfomonile tiedjei DSM 6799.</title>
        <authorList>
            <person name="Lucas S."/>
            <person name="Copeland A."/>
            <person name="Lapidus A."/>
            <person name="Glavina del Rio T."/>
            <person name="Dalin E."/>
            <person name="Tice H."/>
            <person name="Bruce D."/>
            <person name="Goodwin L."/>
            <person name="Pitluck S."/>
            <person name="Peters L."/>
            <person name="Ovchinnikova G."/>
            <person name="Zeytun A."/>
            <person name="Lu M."/>
            <person name="Kyrpides N."/>
            <person name="Mavromatis K."/>
            <person name="Ivanova N."/>
            <person name="Brettin T."/>
            <person name="Detter J.C."/>
            <person name="Han C."/>
            <person name="Larimer F."/>
            <person name="Land M."/>
            <person name="Hauser L."/>
            <person name="Markowitz V."/>
            <person name="Cheng J.-F."/>
            <person name="Hugenholtz P."/>
            <person name="Woyke T."/>
            <person name="Wu D."/>
            <person name="Spring S."/>
            <person name="Schroeder M."/>
            <person name="Brambilla E."/>
            <person name="Klenk H.-P."/>
            <person name="Eisen J.A."/>
        </authorList>
    </citation>
    <scope>NUCLEOTIDE SEQUENCE [LARGE SCALE GENOMIC DNA]</scope>
    <source>
        <strain evidence="2">ATCC 49306 / DSM 6799 / DCB-1</strain>
    </source>
</reference>
<keyword evidence="2" id="KW-1185">Reference proteome</keyword>
<dbReference type="STRING" id="706587.Desti_0666"/>
<organism evidence="1 2">
    <name type="scientific">Desulfomonile tiedjei (strain ATCC 49306 / DSM 6799 / DCB-1)</name>
    <dbReference type="NCBI Taxonomy" id="706587"/>
    <lineage>
        <taxon>Bacteria</taxon>
        <taxon>Pseudomonadati</taxon>
        <taxon>Thermodesulfobacteriota</taxon>
        <taxon>Desulfomonilia</taxon>
        <taxon>Desulfomonilales</taxon>
        <taxon>Desulfomonilaceae</taxon>
        <taxon>Desulfomonile</taxon>
    </lineage>
</organism>
<sequence length="165" mass="18492">MTGKFVIKTLTKTRPLFAMLFVPVVVLHLAWITPVVEWSCFCPNDEPNHRCCCNCPRCVENRGGFKSFCHVRPEMVDETQIAKRGPIAGLLSSQDNALVSESSHHSRELSICQCDSHIKKISLDIKPFLPQALFNCARPFPVVRIIATDERRPPEAIPCQPNPPG</sequence>